<gene>
    <name evidence="6" type="ORF">COT81_03085</name>
</gene>
<dbReference type="InterPro" id="IPR007831">
    <property type="entry name" value="T2SS_GspE_N"/>
</dbReference>
<dbReference type="SUPFAM" id="SSF160246">
    <property type="entry name" value="EspE N-terminal domain-like"/>
    <property type="match status" value="1"/>
</dbReference>
<dbReference type="GO" id="GO:0005886">
    <property type="term" value="C:plasma membrane"/>
    <property type="evidence" value="ECO:0007669"/>
    <property type="project" value="TreeGrafter"/>
</dbReference>
<dbReference type="SUPFAM" id="SSF52540">
    <property type="entry name" value="P-loop containing nucleoside triphosphate hydrolases"/>
    <property type="match status" value="1"/>
</dbReference>
<dbReference type="Gene3D" id="3.40.50.300">
    <property type="entry name" value="P-loop containing nucleotide triphosphate hydrolases"/>
    <property type="match status" value="1"/>
</dbReference>
<dbReference type="PROSITE" id="PS00662">
    <property type="entry name" value="T2SP_E"/>
    <property type="match status" value="1"/>
</dbReference>
<comment type="caution">
    <text evidence="6">The sequence shown here is derived from an EMBL/GenBank/DDBJ whole genome shotgun (WGS) entry which is preliminary data.</text>
</comment>
<feature type="compositionally biased region" description="Low complexity" evidence="4">
    <location>
        <begin position="1"/>
        <end position="12"/>
    </location>
</feature>
<evidence type="ECO:0000313" key="6">
    <source>
        <dbReference type="EMBL" id="PIS05072.1"/>
    </source>
</evidence>
<evidence type="ECO:0000256" key="3">
    <source>
        <dbReference type="ARBA" id="ARBA00022840"/>
    </source>
</evidence>
<dbReference type="Pfam" id="PF05157">
    <property type="entry name" value="MshEN"/>
    <property type="match status" value="1"/>
</dbReference>
<dbReference type="GO" id="GO:0016887">
    <property type="term" value="F:ATP hydrolysis activity"/>
    <property type="evidence" value="ECO:0007669"/>
    <property type="project" value="TreeGrafter"/>
</dbReference>
<proteinExistence type="inferred from homology"/>
<dbReference type="Pfam" id="PF00437">
    <property type="entry name" value="T2SSE"/>
    <property type="match status" value="1"/>
</dbReference>
<evidence type="ECO:0000256" key="1">
    <source>
        <dbReference type="ARBA" id="ARBA00006611"/>
    </source>
</evidence>
<dbReference type="InterPro" id="IPR037257">
    <property type="entry name" value="T2SS_E_N_sf"/>
</dbReference>
<dbReference type="InterPro" id="IPR001482">
    <property type="entry name" value="T2SS/T4SS_dom"/>
</dbReference>
<dbReference type="InterPro" id="IPR027417">
    <property type="entry name" value="P-loop_NTPase"/>
</dbReference>
<keyword evidence="2" id="KW-0547">Nucleotide-binding</keyword>
<dbReference type="PANTHER" id="PTHR30258">
    <property type="entry name" value="TYPE II SECRETION SYSTEM PROTEIN GSPE-RELATED"/>
    <property type="match status" value="1"/>
</dbReference>
<evidence type="ECO:0000256" key="2">
    <source>
        <dbReference type="ARBA" id="ARBA00022741"/>
    </source>
</evidence>
<organism evidence="6 7">
    <name type="scientific">Candidatus Buchananbacteria bacterium CG10_big_fil_rev_8_21_14_0_10_42_9</name>
    <dbReference type="NCBI Taxonomy" id="1974526"/>
    <lineage>
        <taxon>Bacteria</taxon>
        <taxon>Candidatus Buchananiibacteriota</taxon>
    </lineage>
</organism>
<accession>A0A2H0W136</accession>
<evidence type="ECO:0000313" key="7">
    <source>
        <dbReference type="Proteomes" id="UP000230935"/>
    </source>
</evidence>
<dbReference type="EMBL" id="PEZZ01000022">
    <property type="protein sequence ID" value="PIS05072.1"/>
    <property type="molecule type" value="Genomic_DNA"/>
</dbReference>
<dbReference type="Gene3D" id="3.30.450.90">
    <property type="match status" value="1"/>
</dbReference>
<protein>
    <recommendedName>
        <fullName evidence="5">Bacterial type II secretion system protein E domain-containing protein</fullName>
    </recommendedName>
</protein>
<comment type="similarity">
    <text evidence="1">Belongs to the GSP E family.</text>
</comment>
<dbReference type="PANTHER" id="PTHR30258:SF2">
    <property type="entry name" value="COMG OPERON PROTEIN 1"/>
    <property type="match status" value="1"/>
</dbReference>
<evidence type="ECO:0000259" key="5">
    <source>
        <dbReference type="PROSITE" id="PS00662"/>
    </source>
</evidence>
<evidence type="ECO:0000256" key="4">
    <source>
        <dbReference type="SAM" id="MobiDB-lite"/>
    </source>
</evidence>
<feature type="region of interest" description="Disordered" evidence="4">
    <location>
        <begin position="1"/>
        <end position="24"/>
    </location>
</feature>
<sequence length="579" mass="64144">MPTLNPLSNLRSSRSKPQISSGKTAGALESKMHQLNLGALEKETQAKAAGNGFPYINLVGLPISPETIAVIDENQSKQLQVICFYNGDNTIKLGAVDPNNSAVAELLRQLEEQYHNQGQLYMISRNSFEQAYKLYAVLPKITKVVAGLELTEEDLNRFAAGINNFKDIQEGIKKTSMTDLVTFIVAGAIKNNASDIHVEAEEKEVKVRYRIDGILHDVAILDKKLWKRIISRFKLLSHLKINITNKPQDGRFTIFIKNQKVEVRVSTLPTSYGESLVTRLLMPASLNLPFEELGMRGKAYLDLLTEIEKPNGMIITTGPTGSGKTTTLYSILKRLNKPETKIITLEDPIEYHLDGIAQSQIEPEKKYTFANGLRNILRQDPDIIMIGEIRDLETAEIALNAALTGHLVLSTLHTNDAAGAIPRFLAMGAKPFLLSPALNAVIGQRLVRRICLECKQVDKIDPKNLEKAKAILGKINTTVNKVKVPDLNKLKFYKGGGCEECQGIGFKGRIGIFEIMPMNKELESSILTGNVSEYIIRDINQKNGMLTMVQDGLLKAIDGVTTVDEVFRVAYDISTKGSR</sequence>
<keyword evidence="3" id="KW-0067">ATP-binding</keyword>
<feature type="domain" description="Bacterial type II secretion system protein E" evidence="5">
    <location>
        <begin position="377"/>
        <end position="391"/>
    </location>
</feature>
<dbReference type="SMART" id="SM00382">
    <property type="entry name" value="AAA"/>
    <property type="match status" value="1"/>
</dbReference>
<dbReference type="GO" id="GO:0005524">
    <property type="term" value="F:ATP binding"/>
    <property type="evidence" value="ECO:0007669"/>
    <property type="project" value="UniProtKB-KW"/>
</dbReference>
<dbReference type="InterPro" id="IPR003593">
    <property type="entry name" value="AAA+_ATPase"/>
</dbReference>
<dbReference type="CDD" id="cd01129">
    <property type="entry name" value="PulE-GspE-like"/>
    <property type="match status" value="1"/>
</dbReference>
<reference evidence="7" key="1">
    <citation type="submission" date="2017-09" db="EMBL/GenBank/DDBJ databases">
        <title>Depth-based differentiation of microbial function through sediment-hosted aquifers and enrichment of novel symbionts in the deep terrestrial subsurface.</title>
        <authorList>
            <person name="Probst A.J."/>
            <person name="Ladd B."/>
            <person name="Jarett J.K."/>
            <person name="Geller-Mcgrath D.E."/>
            <person name="Sieber C.M.K."/>
            <person name="Emerson J.B."/>
            <person name="Anantharaman K."/>
            <person name="Thomas B.C."/>
            <person name="Malmstrom R."/>
            <person name="Stieglmeier M."/>
            <person name="Klingl A."/>
            <person name="Woyke T."/>
            <person name="Ryan C.M."/>
            <person name="Banfield J.F."/>
        </authorList>
    </citation>
    <scope>NUCLEOTIDE SEQUENCE [LARGE SCALE GENOMIC DNA]</scope>
</reference>
<dbReference type="Proteomes" id="UP000230935">
    <property type="component" value="Unassembled WGS sequence"/>
</dbReference>
<dbReference type="AlphaFoldDB" id="A0A2H0W136"/>
<name>A0A2H0W136_9BACT</name>